<dbReference type="RefSeq" id="WP_161803226.1">
    <property type="nucleotide sequence ID" value="NZ_LHUR01000029.1"/>
</dbReference>
<comment type="caution">
    <text evidence="1">The sequence shown here is derived from an EMBL/GenBank/DDBJ whole genome shotgun (WGS) entry which is preliminary data.</text>
</comment>
<dbReference type="EMBL" id="LHUR01000029">
    <property type="protein sequence ID" value="KOA19027.1"/>
    <property type="molecule type" value="Genomic_DNA"/>
</dbReference>
<organism evidence="1 2">
    <name type="scientific">Clostridium homopropionicum DSM 5847</name>
    <dbReference type="NCBI Taxonomy" id="1121318"/>
    <lineage>
        <taxon>Bacteria</taxon>
        <taxon>Bacillati</taxon>
        <taxon>Bacillota</taxon>
        <taxon>Clostridia</taxon>
        <taxon>Eubacteriales</taxon>
        <taxon>Clostridiaceae</taxon>
        <taxon>Clostridium</taxon>
    </lineage>
</organism>
<proteinExistence type="predicted"/>
<dbReference type="STRING" id="36844.SAMN04488501_1233"/>
<protein>
    <submittedName>
        <fullName evidence="1">Uncharacterized protein</fullName>
    </submittedName>
</protein>
<evidence type="ECO:0000313" key="2">
    <source>
        <dbReference type="Proteomes" id="UP000037043"/>
    </source>
</evidence>
<evidence type="ECO:0000313" key="1">
    <source>
        <dbReference type="EMBL" id="KOA19027.1"/>
    </source>
</evidence>
<dbReference type="Proteomes" id="UP000037043">
    <property type="component" value="Unassembled WGS sequence"/>
</dbReference>
<name>A0A0L6Z7T1_9CLOT</name>
<sequence length="49" mass="5446">MDNLNMKKPTYDVVIEILSEILLNKIDSKGGIYNEKGSDLCKSVDSRAS</sequence>
<reference evidence="2" key="1">
    <citation type="submission" date="2015-08" db="EMBL/GenBank/DDBJ databases">
        <title>Genome sequence of the strict anaerobe Clostridium homopropionicum LuHBu1 (DSM 5847T).</title>
        <authorList>
            <person name="Poehlein A."/>
            <person name="Beck M."/>
            <person name="Schiel-Bengelsdorf B."/>
            <person name="Bengelsdorf F.R."/>
            <person name="Daniel R."/>
            <person name="Duerre P."/>
        </authorList>
    </citation>
    <scope>NUCLEOTIDE SEQUENCE [LARGE SCALE GENOMIC DNA]</scope>
    <source>
        <strain evidence="2">DSM 5847</strain>
    </source>
</reference>
<accession>A0A0L6Z7T1</accession>
<gene>
    <name evidence="1" type="ORF">CLHOM_25220</name>
</gene>
<dbReference type="AlphaFoldDB" id="A0A0L6Z7T1"/>
<keyword evidence="2" id="KW-1185">Reference proteome</keyword>